<dbReference type="RefSeq" id="XP_016446867.1">
    <property type="nucleotide sequence ID" value="XM_016591381.2"/>
</dbReference>
<dbReference type="SUPFAM" id="SSF56752">
    <property type="entry name" value="D-aminoacid aminotransferase-like PLP-dependent enzymes"/>
    <property type="match status" value="1"/>
</dbReference>
<dbReference type="InterPro" id="IPR036038">
    <property type="entry name" value="Aminotransferase-like"/>
</dbReference>
<proteinExistence type="inferred from homology"/>
<reference evidence="4" key="1">
    <citation type="journal article" date="2014" name="Nat. Commun.">
        <title>The tobacco genome sequence and its comparison with those of tomato and potato.</title>
        <authorList>
            <person name="Sierro N."/>
            <person name="Battey J.N."/>
            <person name="Ouadi S."/>
            <person name="Bakaher N."/>
            <person name="Bovet L."/>
            <person name="Willig A."/>
            <person name="Goepfert S."/>
            <person name="Peitsch M.C."/>
            <person name="Ivanov N.V."/>
        </authorList>
    </citation>
    <scope>NUCLEOTIDE SEQUENCE [LARGE SCALE GENOMIC DNA]</scope>
</reference>
<evidence type="ECO:0000256" key="1">
    <source>
        <dbReference type="ARBA" id="ARBA00001933"/>
    </source>
</evidence>
<dbReference type="OrthoDB" id="409992at2759"/>
<evidence type="ECO:0000313" key="5">
    <source>
        <dbReference type="RefSeq" id="XP_016446867.1"/>
    </source>
</evidence>
<dbReference type="GO" id="GO:0004084">
    <property type="term" value="F:branched-chain-amino-acid transaminase activity"/>
    <property type="evidence" value="ECO:0000318"/>
    <property type="project" value="GO_Central"/>
</dbReference>
<protein>
    <submittedName>
        <fullName evidence="5">Uncharacterized protein LOC107771919 isoform X1</fullName>
    </submittedName>
    <submittedName>
        <fullName evidence="5">Uncharacterized protein isoform X1</fullName>
    </submittedName>
</protein>
<dbReference type="Proteomes" id="UP000790787">
    <property type="component" value="Chromosome 19"/>
</dbReference>
<gene>
    <name evidence="5" type="primary">LOC107771919</name>
</gene>
<sequence>MIMECYLQCEREVITSSNTSTIRMHQLKREKNNFMVELADLVKCSFPELLEGLKVYRKYDGNILLLLPEENAMHLKMSVERTCMPSPSAEQFVEAVKATVLSQERWPVSRCVCCYTYATDSVNDNGRTGYFAKTIWRNQQLILSLLNFL</sequence>
<accession>A0A1S3Y4S0</accession>
<name>A0A1S3Y4S0_TOBAC</name>
<dbReference type="GO" id="GO:0009081">
    <property type="term" value="P:branched-chain amino acid metabolic process"/>
    <property type="evidence" value="ECO:0007669"/>
    <property type="project" value="InterPro"/>
</dbReference>
<dbReference type="Gene3D" id="3.30.470.10">
    <property type="match status" value="1"/>
</dbReference>
<evidence type="ECO:0000256" key="2">
    <source>
        <dbReference type="ARBA" id="ARBA00009320"/>
    </source>
</evidence>
<organism evidence="4 5">
    <name type="scientific">Nicotiana tabacum</name>
    <name type="common">Common tobacco</name>
    <dbReference type="NCBI Taxonomy" id="4097"/>
    <lineage>
        <taxon>Eukaryota</taxon>
        <taxon>Viridiplantae</taxon>
        <taxon>Streptophyta</taxon>
        <taxon>Embryophyta</taxon>
        <taxon>Tracheophyta</taxon>
        <taxon>Spermatophyta</taxon>
        <taxon>Magnoliopsida</taxon>
        <taxon>eudicotyledons</taxon>
        <taxon>Gunneridae</taxon>
        <taxon>Pentapetalae</taxon>
        <taxon>asterids</taxon>
        <taxon>lamiids</taxon>
        <taxon>Solanales</taxon>
        <taxon>Solanaceae</taxon>
        <taxon>Nicotianoideae</taxon>
        <taxon>Nicotianeae</taxon>
        <taxon>Nicotiana</taxon>
    </lineage>
</organism>
<dbReference type="GO" id="GO:0009507">
    <property type="term" value="C:chloroplast"/>
    <property type="evidence" value="ECO:0000318"/>
    <property type="project" value="GO_Central"/>
</dbReference>
<reference evidence="5" key="2">
    <citation type="submission" date="2025-08" db="UniProtKB">
        <authorList>
            <consortium name="RefSeq"/>
        </authorList>
    </citation>
    <scope>IDENTIFICATION</scope>
    <source>
        <tissue evidence="5">Leaf</tissue>
    </source>
</reference>
<keyword evidence="3" id="KW-0663">Pyridoxal phosphate</keyword>
<dbReference type="PANTHER" id="PTHR42825">
    <property type="entry name" value="AMINO ACID AMINOTRANSFERASE"/>
    <property type="match status" value="1"/>
</dbReference>
<comment type="cofactor">
    <cofactor evidence="1">
        <name>pyridoxal 5'-phosphate</name>
        <dbReference type="ChEBI" id="CHEBI:597326"/>
    </cofactor>
</comment>
<dbReference type="GeneID" id="107771919"/>
<dbReference type="InterPro" id="IPR005786">
    <property type="entry name" value="B_amino_transII"/>
</dbReference>
<comment type="similarity">
    <text evidence="2">Belongs to the class-IV pyridoxal-phosphate-dependent aminotransferase family.</text>
</comment>
<dbReference type="PANTHER" id="PTHR42825:SF24">
    <property type="entry name" value="BRANCHED-CHAIN-AMINO-ACID AMINOTRANSFERASE 5, CHLOROPLASTIC-LIKE"/>
    <property type="match status" value="1"/>
</dbReference>
<dbReference type="RefSeq" id="XP_016446867.1">
    <property type="nucleotide sequence ID" value="XM_016591381.1"/>
</dbReference>
<dbReference type="InterPro" id="IPR043131">
    <property type="entry name" value="BCAT-like_N"/>
</dbReference>
<dbReference type="SMR" id="A0A1S3Y4S0"/>
<evidence type="ECO:0000313" key="4">
    <source>
        <dbReference type="Proteomes" id="UP000790787"/>
    </source>
</evidence>
<keyword evidence="4" id="KW-1185">Reference proteome</keyword>
<dbReference type="STRING" id="4097.A0A1S3Y4S0"/>
<dbReference type="KEGG" id="nta:107771919"/>
<evidence type="ECO:0000256" key="3">
    <source>
        <dbReference type="ARBA" id="ARBA00022898"/>
    </source>
</evidence>
<dbReference type="PaxDb" id="4097-A0A1S3Y4S0"/>
<dbReference type="AlphaFoldDB" id="A0A1S3Y4S0"/>